<dbReference type="PANTHER" id="PTHR38137:SF1">
    <property type="entry name" value="PRC-BARREL DOMAIN-CONTAINING PROTEIN"/>
    <property type="match status" value="1"/>
</dbReference>
<dbReference type="OrthoDB" id="68960at2157"/>
<dbReference type="Pfam" id="PF05239">
    <property type="entry name" value="PRC"/>
    <property type="match status" value="1"/>
</dbReference>
<sequence>MRAEISSLFGLNVYTNAGTYVGKISDMVLDVNNRKVTGLAISDINREIFDVPTKGVIIPYRWVVTSGDIVIIRDLINKFKKLEKEAYQE</sequence>
<dbReference type="STRING" id="644295.Metev_1116"/>
<dbReference type="GeneID" id="9346748"/>
<dbReference type="KEGG" id="mev:Metev_1116"/>
<evidence type="ECO:0000259" key="1">
    <source>
        <dbReference type="Pfam" id="PF05239"/>
    </source>
</evidence>
<dbReference type="PANTHER" id="PTHR38137">
    <property type="entry name" value="PRC-BARREL DOMAIN PROTEIN"/>
    <property type="match status" value="1"/>
</dbReference>
<accession>D7E950</accession>
<dbReference type="Proteomes" id="UP000000391">
    <property type="component" value="Chromosome"/>
</dbReference>
<name>D7E950_METEZ</name>
<gene>
    <name evidence="2" type="ordered locus">Metev_1116</name>
</gene>
<dbReference type="HOGENOM" id="CLU_170070_0_0_2"/>
<reference evidence="2 3" key="1">
    <citation type="submission" date="2010-06" db="EMBL/GenBank/DDBJ databases">
        <title>Complete sequence chromosome of Methanohalobium evestigatum Z-7303.</title>
        <authorList>
            <consortium name="US DOE Joint Genome Institute"/>
            <person name="Lucas S."/>
            <person name="Copeland A."/>
            <person name="Lapidus A."/>
            <person name="Cheng J.-F."/>
            <person name="Bruce D."/>
            <person name="Goodwin L."/>
            <person name="Pitluck S."/>
            <person name="Saunders E."/>
            <person name="Detter J.C."/>
            <person name="Han C."/>
            <person name="Tapia R."/>
            <person name="Land M."/>
            <person name="Hauser L."/>
            <person name="Kyrpides N."/>
            <person name="Mikhailova N."/>
            <person name="Sieprawska-Lupa M."/>
            <person name="Whitman W.B."/>
            <person name="Anderson I."/>
            <person name="Woyke T."/>
        </authorList>
    </citation>
    <scope>NUCLEOTIDE SEQUENCE [LARGE SCALE GENOMIC DNA]</scope>
    <source>
        <strain evidence="3">ATCC BAA-1072 / DSM 3721 / NBRC 107634 / OCM 161 / Z-7303</strain>
    </source>
</reference>
<dbReference type="Gene3D" id="2.30.30.240">
    <property type="entry name" value="PRC-barrel domain"/>
    <property type="match status" value="1"/>
</dbReference>
<protein>
    <submittedName>
        <fullName evidence="2">PRC-barrel domain protein</fullName>
    </submittedName>
</protein>
<evidence type="ECO:0000313" key="2">
    <source>
        <dbReference type="EMBL" id="ADI73998.1"/>
    </source>
</evidence>
<dbReference type="SUPFAM" id="SSF50346">
    <property type="entry name" value="PRC-barrel domain"/>
    <property type="match status" value="1"/>
</dbReference>
<dbReference type="InterPro" id="IPR027275">
    <property type="entry name" value="PRC-brl_dom"/>
</dbReference>
<dbReference type="EMBL" id="CP002069">
    <property type="protein sequence ID" value="ADI73998.1"/>
    <property type="molecule type" value="Genomic_DNA"/>
</dbReference>
<dbReference type="InterPro" id="IPR011033">
    <property type="entry name" value="PRC_barrel-like_sf"/>
</dbReference>
<dbReference type="RefSeq" id="WP_013194565.1">
    <property type="nucleotide sequence ID" value="NC_014253.1"/>
</dbReference>
<proteinExistence type="predicted"/>
<dbReference type="AlphaFoldDB" id="D7E950"/>
<keyword evidence="3" id="KW-1185">Reference proteome</keyword>
<feature type="domain" description="PRC-barrel" evidence="1">
    <location>
        <begin position="4"/>
        <end position="73"/>
    </location>
</feature>
<evidence type="ECO:0000313" key="3">
    <source>
        <dbReference type="Proteomes" id="UP000000391"/>
    </source>
</evidence>
<organism evidence="2 3">
    <name type="scientific">Methanohalobium evestigatum (strain ATCC BAA-1072 / DSM 3721 / NBRC 107634 / OCM 161 / Z-7303)</name>
    <dbReference type="NCBI Taxonomy" id="644295"/>
    <lineage>
        <taxon>Archaea</taxon>
        <taxon>Methanobacteriati</taxon>
        <taxon>Methanobacteriota</taxon>
        <taxon>Stenosarchaea group</taxon>
        <taxon>Methanomicrobia</taxon>
        <taxon>Methanosarcinales</taxon>
        <taxon>Methanosarcinaceae</taxon>
        <taxon>Methanohalobium</taxon>
    </lineage>
</organism>